<evidence type="ECO:0000313" key="4">
    <source>
        <dbReference type="Proteomes" id="UP000722989"/>
    </source>
</evidence>
<dbReference type="Gene3D" id="3.30.70.270">
    <property type="match status" value="1"/>
</dbReference>
<feature type="transmembrane region" description="Helical" evidence="1">
    <location>
        <begin position="257"/>
        <end position="277"/>
    </location>
</feature>
<dbReference type="InterPro" id="IPR043128">
    <property type="entry name" value="Rev_trsase/Diguanyl_cyclase"/>
</dbReference>
<evidence type="ECO:0000313" key="3">
    <source>
        <dbReference type="EMBL" id="NJC74168.1"/>
    </source>
</evidence>
<keyword evidence="1" id="KW-0812">Transmembrane</keyword>
<dbReference type="PROSITE" id="PS50887">
    <property type="entry name" value="GGDEF"/>
    <property type="match status" value="1"/>
</dbReference>
<dbReference type="PANTHER" id="PTHR46663">
    <property type="entry name" value="DIGUANYLATE CYCLASE DGCT-RELATED"/>
    <property type="match status" value="1"/>
</dbReference>
<protein>
    <submittedName>
        <fullName evidence="3">GGDEF domain-containing protein</fullName>
    </submittedName>
</protein>
<feature type="transmembrane region" description="Helical" evidence="1">
    <location>
        <begin position="124"/>
        <end position="142"/>
    </location>
</feature>
<feature type="transmembrane region" description="Helical" evidence="1">
    <location>
        <begin position="60"/>
        <end position="83"/>
    </location>
</feature>
<keyword evidence="1" id="KW-1133">Transmembrane helix</keyword>
<dbReference type="CDD" id="cd01949">
    <property type="entry name" value="GGDEF"/>
    <property type="match status" value="1"/>
</dbReference>
<accession>A0ABX0Y9T9</accession>
<dbReference type="SMART" id="SM00267">
    <property type="entry name" value="GGDEF"/>
    <property type="match status" value="1"/>
</dbReference>
<sequence length="493" mass="52518">MTARRAYLFLAAGAVAGVAVALTAMYDWGSLVYDAGYLPLTAVAWYAAVRGPRTGSRRPWVLLAVAQTCWLLGDLSGDVGYYLFHSDPDTGVFDVFWMSAYPALLAGLVLMARWRAPGQLRAAVLDGLTLTTAAALACWQLLIVPQLHGKAHTVAVVVNAIYPLLDVFLLAGVLLLVFSPGPRRAPTHLLITSVVLILVSDLGYSLNPYLIPDSIGYRVTGLMMFGNAMMVTVALHPGRDELTTPARRQSRLHPARVLFLGVGLLTAPAMALLPAGVPAGERVLLLVATVMISGFTLARFTNAVREQERTHEQLAYHAAHDPLTGLVNRRTLTDRLAQLLAEPGGEAVLLYVDLDGFKEVNDEAGHEAGDLVLLEVARRLTATVRDTDVVARLGGDEFAVLCPGPVAEAAAVDLADRILRTLAAPVPDRSREYHVGASIGIAAGSAASLTARDDIPPAQRLLSAADHAMYDAKRRGRGGWVVAGEAAERAPAA</sequence>
<feature type="transmembrane region" description="Helical" evidence="1">
    <location>
        <begin position="31"/>
        <end position="48"/>
    </location>
</feature>
<dbReference type="InterPro" id="IPR029787">
    <property type="entry name" value="Nucleotide_cyclase"/>
</dbReference>
<organism evidence="3 4">
    <name type="scientific">Planosporangium thailandense</name>
    <dbReference type="NCBI Taxonomy" id="765197"/>
    <lineage>
        <taxon>Bacteria</taxon>
        <taxon>Bacillati</taxon>
        <taxon>Actinomycetota</taxon>
        <taxon>Actinomycetes</taxon>
        <taxon>Micromonosporales</taxon>
        <taxon>Micromonosporaceae</taxon>
        <taxon>Planosporangium</taxon>
    </lineage>
</organism>
<keyword evidence="1" id="KW-0472">Membrane</keyword>
<feature type="transmembrane region" description="Helical" evidence="1">
    <location>
        <begin position="215"/>
        <end position="236"/>
    </location>
</feature>
<dbReference type="PANTHER" id="PTHR46663:SF2">
    <property type="entry name" value="GGDEF DOMAIN-CONTAINING PROTEIN"/>
    <property type="match status" value="1"/>
</dbReference>
<keyword evidence="4" id="KW-1185">Reference proteome</keyword>
<proteinExistence type="predicted"/>
<gene>
    <name evidence="3" type="ORF">HC031_31305</name>
</gene>
<comment type="caution">
    <text evidence="3">The sequence shown here is derived from an EMBL/GenBank/DDBJ whole genome shotgun (WGS) entry which is preliminary data.</text>
</comment>
<dbReference type="InterPro" id="IPR000160">
    <property type="entry name" value="GGDEF_dom"/>
</dbReference>
<feature type="transmembrane region" description="Helical" evidence="1">
    <location>
        <begin position="154"/>
        <end position="177"/>
    </location>
</feature>
<name>A0ABX0Y9T9_9ACTN</name>
<feature type="transmembrane region" description="Helical" evidence="1">
    <location>
        <begin position="189"/>
        <end position="209"/>
    </location>
</feature>
<dbReference type="NCBIfam" id="TIGR00254">
    <property type="entry name" value="GGDEF"/>
    <property type="match status" value="1"/>
</dbReference>
<dbReference type="RefSeq" id="WP_167929073.1">
    <property type="nucleotide sequence ID" value="NZ_JAATVY010000048.1"/>
</dbReference>
<dbReference type="InterPro" id="IPR052163">
    <property type="entry name" value="DGC-Regulatory_Protein"/>
</dbReference>
<evidence type="ECO:0000259" key="2">
    <source>
        <dbReference type="PROSITE" id="PS50887"/>
    </source>
</evidence>
<reference evidence="3 4" key="1">
    <citation type="submission" date="2020-03" db="EMBL/GenBank/DDBJ databases">
        <title>WGS of the type strain of Planosporangium spp.</title>
        <authorList>
            <person name="Thawai C."/>
        </authorList>
    </citation>
    <scope>NUCLEOTIDE SEQUENCE [LARGE SCALE GENOMIC DNA]</scope>
    <source>
        <strain evidence="3 4">TBRC 5610</strain>
    </source>
</reference>
<feature type="transmembrane region" description="Helical" evidence="1">
    <location>
        <begin position="283"/>
        <end position="301"/>
    </location>
</feature>
<dbReference type="Proteomes" id="UP000722989">
    <property type="component" value="Unassembled WGS sequence"/>
</dbReference>
<dbReference type="EMBL" id="JAATVY010000048">
    <property type="protein sequence ID" value="NJC74168.1"/>
    <property type="molecule type" value="Genomic_DNA"/>
</dbReference>
<dbReference type="SUPFAM" id="SSF55073">
    <property type="entry name" value="Nucleotide cyclase"/>
    <property type="match status" value="1"/>
</dbReference>
<feature type="domain" description="GGDEF" evidence="2">
    <location>
        <begin position="345"/>
        <end position="485"/>
    </location>
</feature>
<feature type="transmembrane region" description="Helical" evidence="1">
    <location>
        <begin position="95"/>
        <end position="112"/>
    </location>
</feature>
<evidence type="ECO:0000256" key="1">
    <source>
        <dbReference type="SAM" id="Phobius"/>
    </source>
</evidence>
<dbReference type="Pfam" id="PF00990">
    <property type="entry name" value="GGDEF"/>
    <property type="match status" value="1"/>
</dbReference>